<dbReference type="OrthoDB" id="6397760at2"/>
<protein>
    <recommendedName>
        <fullName evidence="1">Tail specific protease domain-containing protein</fullName>
    </recommendedName>
</protein>
<name>I0K2P5_9BACT</name>
<dbReference type="eggNOG" id="COG0793">
    <property type="taxonomic scope" value="Bacteria"/>
</dbReference>
<dbReference type="GO" id="GO:0008236">
    <property type="term" value="F:serine-type peptidase activity"/>
    <property type="evidence" value="ECO:0007669"/>
    <property type="project" value="InterPro"/>
</dbReference>
<sequence>MKVTLPLLILLASPLIGWTQSANRKSPERNFEAFWGLFNQHYAHFETRGVDWHQQYQRYRPQVDARTDDSTLLDIMKQVVAPLRDGHVVISPTGDLPASAKYSRFLKEYPTKEQQRQFQQVTLAYLQKQGFGAFTRFRSEPYQLGGYCRSDRYGYLQVNGFGGMPLNEFARQLDEMVVAFADVEGVLLDIRVNGGGAPAYLDALTSRLTQVRRLVGYGRTRWHKPHAEYSPWSAYYLHPAPGPKLIKPTLLLTSGATISAGDHCALYLKQLPYVRLVGENTNGIFSPMWGATLPNGWELALSNGQSVDPRRVSYEGRGVPVDLPVEHRREDTERSLDIGIQKALSYLDEQATELKTETICYEQLALDFYADSLLTKQTYGRVTPYSTGLVEEDATLLAPFADKCASLQAVYGAVPRLQARIEAEQGADARFYRQNLQHRLYVQVRRPLRTSMQWPFVKRNARRLTLSYHLTIGDKQYVRIHLIQGAGKGQSILVVLNEAGQVVEHCFLTYDYLNGQG</sequence>
<gene>
    <name evidence="2" type="ORF">FAES_0386</name>
</gene>
<dbReference type="Gene3D" id="3.90.226.10">
    <property type="entry name" value="2-enoyl-CoA Hydratase, Chain A, domain 1"/>
    <property type="match status" value="1"/>
</dbReference>
<dbReference type="SUPFAM" id="SSF52096">
    <property type="entry name" value="ClpP/crotonase"/>
    <property type="match status" value="1"/>
</dbReference>
<dbReference type="RefSeq" id="WP_015329498.1">
    <property type="nucleotide sequence ID" value="NC_020054.1"/>
</dbReference>
<organism evidence="2 3">
    <name type="scientific">Fibrella aestuarina BUZ 2</name>
    <dbReference type="NCBI Taxonomy" id="1166018"/>
    <lineage>
        <taxon>Bacteria</taxon>
        <taxon>Pseudomonadati</taxon>
        <taxon>Bacteroidota</taxon>
        <taxon>Cytophagia</taxon>
        <taxon>Cytophagales</taxon>
        <taxon>Spirosomataceae</taxon>
        <taxon>Fibrella</taxon>
    </lineage>
</organism>
<keyword evidence="3" id="KW-1185">Reference proteome</keyword>
<feature type="domain" description="Tail specific protease" evidence="1">
    <location>
        <begin position="119"/>
        <end position="326"/>
    </location>
</feature>
<proteinExistence type="predicted"/>
<dbReference type="HOGENOM" id="CLU_526529_0_0_10"/>
<dbReference type="InterPro" id="IPR028204">
    <property type="entry name" value="Tricorn_C1"/>
</dbReference>
<dbReference type="KEGG" id="fae:FAES_0386"/>
<dbReference type="PANTHER" id="PTHR11261:SF3">
    <property type="entry name" value="RETINOL-BINDING PROTEIN 3"/>
    <property type="match status" value="1"/>
</dbReference>
<evidence type="ECO:0000259" key="1">
    <source>
        <dbReference type="SMART" id="SM00245"/>
    </source>
</evidence>
<dbReference type="GO" id="GO:0006508">
    <property type="term" value="P:proteolysis"/>
    <property type="evidence" value="ECO:0007669"/>
    <property type="project" value="InterPro"/>
</dbReference>
<dbReference type="CDD" id="cd07563">
    <property type="entry name" value="Peptidase_S41_IRBP"/>
    <property type="match status" value="1"/>
</dbReference>
<evidence type="ECO:0000313" key="2">
    <source>
        <dbReference type="EMBL" id="CCG98398.1"/>
    </source>
</evidence>
<dbReference type="InterPro" id="IPR029045">
    <property type="entry name" value="ClpP/crotonase-like_dom_sf"/>
</dbReference>
<dbReference type="Gene3D" id="3.30.750.44">
    <property type="match status" value="1"/>
</dbReference>
<reference evidence="2 3" key="1">
    <citation type="journal article" date="2012" name="J. Bacteriol.">
        <title>Genome Sequence of Fibrella aestuarina BUZ 2T, a Filamentous Marine Bacterium.</title>
        <authorList>
            <person name="Filippini M."/>
            <person name="Qi W."/>
            <person name="Blom J."/>
            <person name="Goesmann A."/>
            <person name="Smits T.H."/>
            <person name="Bagheri H.C."/>
        </authorList>
    </citation>
    <scope>NUCLEOTIDE SEQUENCE [LARGE SCALE GENOMIC DNA]</scope>
    <source>
        <strain evidence="3">BUZ 2T</strain>
    </source>
</reference>
<dbReference type="InterPro" id="IPR005151">
    <property type="entry name" value="Tail-specific_protease"/>
</dbReference>
<dbReference type="PATRIC" id="fig|1166018.3.peg.393"/>
<dbReference type="Pfam" id="PF03572">
    <property type="entry name" value="Peptidase_S41"/>
    <property type="match status" value="1"/>
</dbReference>
<dbReference type="EMBL" id="HE796683">
    <property type="protein sequence ID" value="CCG98398.1"/>
    <property type="molecule type" value="Genomic_DNA"/>
</dbReference>
<accession>I0K2P5</accession>
<dbReference type="Proteomes" id="UP000011058">
    <property type="component" value="Chromosome"/>
</dbReference>
<dbReference type="SMART" id="SM00245">
    <property type="entry name" value="TSPc"/>
    <property type="match status" value="1"/>
</dbReference>
<dbReference type="STRING" id="1166018.FAES_0386"/>
<evidence type="ECO:0000313" key="3">
    <source>
        <dbReference type="Proteomes" id="UP000011058"/>
    </source>
</evidence>
<dbReference type="PANTHER" id="PTHR11261">
    <property type="entry name" value="INTERPHOTORECEPTOR RETINOID-BINDING PROTEIN"/>
    <property type="match status" value="1"/>
</dbReference>
<dbReference type="AlphaFoldDB" id="I0K2P5"/>
<dbReference type="Pfam" id="PF14684">
    <property type="entry name" value="Tricorn_C1"/>
    <property type="match status" value="1"/>
</dbReference>